<evidence type="ECO:0000313" key="3">
    <source>
        <dbReference type="Proteomes" id="UP001600943"/>
    </source>
</evidence>
<name>A0ABQ0BEI1_9FIRM</name>
<evidence type="ECO:0000313" key="2">
    <source>
        <dbReference type="EMBL" id="GAA6409863.1"/>
    </source>
</evidence>
<feature type="coiled-coil region" evidence="1">
    <location>
        <begin position="114"/>
        <end position="141"/>
    </location>
</feature>
<keyword evidence="1" id="KW-0175">Coiled coil</keyword>
<evidence type="ECO:0000256" key="1">
    <source>
        <dbReference type="SAM" id="Coils"/>
    </source>
</evidence>
<protein>
    <submittedName>
        <fullName evidence="2">Uncharacterized protein</fullName>
    </submittedName>
</protein>
<proteinExistence type="predicted"/>
<dbReference type="EMBL" id="BAABYW010000001">
    <property type="protein sequence ID" value="GAA6409863.1"/>
    <property type="molecule type" value="Genomic_DNA"/>
</dbReference>
<organism evidence="2 3">
    <name type="scientific">Blautia hominis</name>
    <dbReference type="NCBI Taxonomy" id="2025493"/>
    <lineage>
        <taxon>Bacteria</taxon>
        <taxon>Bacillati</taxon>
        <taxon>Bacillota</taxon>
        <taxon>Clostridia</taxon>
        <taxon>Lachnospirales</taxon>
        <taxon>Lachnospiraceae</taxon>
        <taxon>Blautia</taxon>
    </lineage>
</organism>
<sequence length="189" mass="21661">MTKREIIKWLEGKRSEALKNVSDQYREAVKAHDAALYKTIGLEEVSRSIEGHLSAAYEVYTKWANHNEDYIRVRHSSYSVGGMIEMILNYNGGVSKRMIDGDIEDIMPEQERLLDEKNRIYDEIRRNYENLIINVKSLKTAKLACEYLESLGFDISKVSEKEECTALAVDVDTRYLFVPGVTCAKGDQP</sequence>
<reference evidence="2 3" key="1">
    <citation type="submission" date="2024-04" db="EMBL/GenBank/DDBJ databases">
        <title>Defined microbial consortia suppress multidrug-resistant proinflammatory Enterobacteriaceae via ecological control.</title>
        <authorList>
            <person name="Furuichi M."/>
            <person name="Kawaguchi T."/>
            <person name="Pust M."/>
            <person name="Yasuma K."/>
            <person name="Plichta D."/>
            <person name="Hasegawa N."/>
            <person name="Ohya T."/>
            <person name="Bhattarai S."/>
            <person name="Sasajima S."/>
            <person name="Aoto Y."/>
            <person name="Tuganbaev T."/>
            <person name="Yaginuma M."/>
            <person name="Ueda M."/>
            <person name="Okahashi N."/>
            <person name="Amafuji K."/>
            <person name="Kiridooshi Y."/>
            <person name="Sugita K."/>
            <person name="Strazar M."/>
            <person name="Skelly A."/>
            <person name="Suda W."/>
            <person name="Hattori M."/>
            <person name="Nakamoto N."/>
            <person name="Caballero S."/>
            <person name="Norman J."/>
            <person name="Olle B."/>
            <person name="Tanoue T."/>
            <person name="Arita M."/>
            <person name="Bucci V."/>
            <person name="Atarashi K."/>
            <person name="Xavier R."/>
            <person name="Honda K."/>
        </authorList>
    </citation>
    <scope>NUCLEOTIDE SEQUENCE [LARGE SCALE GENOMIC DNA]</scope>
    <source>
        <strain evidence="3">k04-0078-D8-1</strain>
    </source>
</reference>
<accession>A0ABQ0BEI1</accession>
<dbReference type="Proteomes" id="UP001600943">
    <property type="component" value="Unassembled WGS sequence"/>
</dbReference>
<dbReference type="RefSeq" id="WP_390407912.1">
    <property type="nucleotide sequence ID" value="NZ_BAABYW010000001.1"/>
</dbReference>
<keyword evidence="3" id="KW-1185">Reference proteome</keyword>
<gene>
    <name evidence="2" type="ORF">K040078D81_39800</name>
</gene>
<comment type="caution">
    <text evidence="2">The sequence shown here is derived from an EMBL/GenBank/DDBJ whole genome shotgun (WGS) entry which is preliminary data.</text>
</comment>